<dbReference type="Gene3D" id="3.40.50.150">
    <property type="entry name" value="Vaccinia Virus protein VP39"/>
    <property type="match status" value="1"/>
</dbReference>
<evidence type="ECO:0000256" key="1">
    <source>
        <dbReference type="ARBA" id="ARBA00022490"/>
    </source>
</evidence>
<dbReference type="PANTHER" id="PTHR31760:SF0">
    <property type="entry name" value="S-ADENOSYL-L-METHIONINE-DEPENDENT METHYLTRANSFERASES SUPERFAMILY PROTEIN"/>
    <property type="match status" value="1"/>
</dbReference>
<feature type="binding site" evidence="6">
    <location>
        <position position="87"/>
    </location>
    <ligand>
        <name>S-adenosyl-L-methionine</name>
        <dbReference type="ChEBI" id="CHEBI:59789"/>
    </ligand>
</feature>
<accession>A0A328UAR5</accession>
<comment type="caution">
    <text evidence="6">Lacks conserved residue(s) required for the propagation of feature annotation.</text>
</comment>
<feature type="binding site" evidence="6">
    <location>
        <begin position="137"/>
        <end position="138"/>
    </location>
    <ligand>
        <name>S-adenosyl-L-methionine</name>
        <dbReference type="ChEBI" id="CHEBI:59789"/>
    </ligand>
</feature>
<dbReference type="InterPro" id="IPR003682">
    <property type="entry name" value="rRNA_ssu_MeTfrase_G"/>
</dbReference>
<feature type="binding site" evidence="6">
    <location>
        <position position="92"/>
    </location>
    <ligand>
        <name>S-adenosyl-L-methionine</name>
        <dbReference type="ChEBI" id="CHEBI:59789"/>
    </ligand>
</feature>
<sequence length="246" mass="27588">MSEITEALMRLFAENKVGCTEQQAQQMTDYLLLLKEWSGKMNLTTILEENEMMVKHYLDSALLLQAIASEETAQPLLNSSLNWIDVGTGAGFPGMVVKLLRPGDTMTLLDSLQKRLTFLQEVANRIGVDVSLLHQRAEDAGREQGLRMQFDVATARAVAPLYRLCEYCLPFVKMGGIFAAMKGPKGEEELEEARKAIRVLGGKVRKVCAYRLPDGDERRVILIQRVAPLNRLYPRPAAKIKKEPLL</sequence>
<dbReference type="InterPro" id="IPR029063">
    <property type="entry name" value="SAM-dependent_MTases_sf"/>
</dbReference>
<name>A0A328UAR5_9FIRM</name>
<dbReference type="HAMAP" id="MF_00074">
    <property type="entry name" value="16SrRNA_methyltr_G"/>
    <property type="match status" value="1"/>
</dbReference>
<dbReference type="EC" id="2.1.1.-" evidence="6"/>
<evidence type="ECO:0000256" key="2">
    <source>
        <dbReference type="ARBA" id="ARBA00022552"/>
    </source>
</evidence>
<reference evidence="7 8" key="1">
    <citation type="submission" date="2018-06" db="EMBL/GenBank/DDBJ databases">
        <title>Noncontiguous genome sequence of Ruminococcaceae bacterium ASD2818.</title>
        <authorList>
            <person name="Chaplin A.V."/>
            <person name="Sokolova S.R."/>
            <person name="Kochetkova T.O."/>
            <person name="Goltsov A.Y."/>
            <person name="Trofimov D.Y."/>
            <person name="Efimov B.A."/>
        </authorList>
    </citation>
    <scope>NUCLEOTIDE SEQUENCE [LARGE SCALE GENOMIC DNA]</scope>
    <source>
        <strain evidence="7 8">ASD2818</strain>
    </source>
</reference>
<protein>
    <recommendedName>
        <fullName evidence="6">Ribosomal RNA small subunit methyltransferase G</fullName>
        <ecNumber evidence="6">2.1.1.-</ecNumber>
    </recommendedName>
    <alternativeName>
        <fullName evidence="6">16S rRNA 7-methylguanosine methyltransferase</fullName>
        <shortName evidence="6">16S rRNA m7G methyltransferase</shortName>
    </alternativeName>
</protein>
<comment type="caution">
    <text evidence="7">The sequence shown here is derived from an EMBL/GenBank/DDBJ whole genome shotgun (WGS) entry which is preliminary data.</text>
</comment>
<dbReference type="Proteomes" id="UP000249377">
    <property type="component" value="Unassembled WGS sequence"/>
</dbReference>
<dbReference type="Pfam" id="PF02527">
    <property type="entry name" value="GidB"/>
    <property type="match status" value="1"/>
</dbReference>
<evidence type="ECO:0000313" key="7">
    <source>
        <dbReference type="EMBL" id="RAQ28175.1"/>
    </source>
</evidence>
<dbReference type="PIRSF" id="PIRSF003078">
    <property type="entry name" value="GidB"/>
    <property type="match status" value="1"/>
</dbReference>
<comment type="similarity">
    <text evidence="6">Belongs to the methyltransferase superfamily. RNA methyltransferase RsmG family.</text>
</comment>
<evidence type="ECO:0000256" key="3">
    <source>
        <dbReference type="ARBA" id="ARBA00022603"/>
    </source>
</evidence>
<dbReference type="GO" id="GO:0005829">
    <property type="term" value="C:cytosol"/>
    <property type="evidence" value="ECO:0007669"/>
    <property type="project" value="TreeGrafter"/>
</dbReference>
<keyword evidence="5 6" id="KW-0949">S-adenosyl-L-methionine</keyword>
<dbReference type="AlphaFoldDB" id="A0A328UAR5"/>
<proteinExistence type="inferred from homology"/>
<keyword evidence="3 6" id="KW-0489">Methyltransferase</keyword>
<evidence type="ECO:0000313" key="8">
    <source>
        <dbReference type="Proteomes" id="UP000249377"/>
    </source>
</evidence>
<keyword evidence="2 6" id="KW-0698">rRNA processing</keyword>
<dbReference type="FunFam" id="3.40.50.150:FF:000041">
    <property type="entry name" value="Ribosomal RNA small subunit methyltransferase G"/>
    <property type="match status" value="1"/>
</dbReference>
<keyword evidence="1 6" id="KW-0963">Cytoplasm</keyword>
<keyword evidence="8" id="KW-1185">Reference proteome</keyword>
<dbReference type="NCBIfam" id="TIGR00138">
    <property type="entry name" value="rsmG_gidB"/>
    <property type="match status" value="1"/>
</dbReference>
<dbReference type="EMBL" id="QLYR01000007">
    <property type="protein sequence ID" value="RAQ28175.1"/>
    <property type="molecule type" value="Genomic_DNA"/>
</dbReference>
<dbReference type="SUPFAM" id="SSF53335">
    <property type="entry name" value="S-adenosyl-L-methionine-dependent methyltransferases"/>
    <property type="match status" value="1"/>
</dbReference>
<evidence type="ECO:0000256" key="5">
    <source>
        <dbReference type="ARBA" id="ARBA00022691"/>
    </source>
</evidence>
<dbReference type="GO" id="GO:0070043">
    <property type="term" value="F:rRNA (guanine-N7-)-methyltransferase activity"/>
    <property type="evidence" value="ECO:0007669"/>
    <property type="project" value="UniProtKB-UniRule"/>
</dbReference>
<feature type="binding site" evidence="6">
    <location>
        <position position="156"/>
    </location>
    <ligand>
        <name>S-adenosyl-L-methionine</name>
        <dbReference type="ChEBI" id="CHEBI:59789"/>
    </ligand>
</feature>
<dbReference type="RefSeq" id="WP_112333131.1">
    <property type="nucleotide sequence ID" value="NZ_JADPHD010000006.1"/>
</dbReference>
<evidence type="ECO:0000256" key="4">
    <source>
        <dbReference type="ARBA" id="ARBA00022679"/>
    </source>
</evidence>
<keyword evidence="4 6" id="KW-0808">Transferase</keyword>
<comment type="function">
    <text evidence="6">Specifically methylates the N7 position of a guanine in 16S rRNA.</text>
</comment>
<evidence type="ECO:0000256" key="6">
    <source>
        <dbReference type="HAMAP-Rule" id="MF_00074"/>
    </source>
</evidence>
<dbReference type="PANTHER" id="PTHR31760">
    <property type="entry name" value="S-ADENOSYL-L-METHIONINE-DEPENDENT METHYLTRANSFERASES SUPERFAMILY PROTEIN"/>
    <property type="match status" value="1"/>
</dbReference>
<organism evidence="7 8">
    <name type="scientific">Hydrogeniiclostridium mannosilyticum</name>
    <dbReference type="NCBI Taxonomy" id="2764322"/>
    <lineage>
        <taxon>Bacteria</taxon>
        <taxon>Bacillati</taxon>
        <taxon>Bacillota</taxon>
        <taxon>Clostridia</taxon>
        <taxon>Eubacteriales</taxon>
        <taxon>Acutalibacteraceae</taxon>
        <taxon>Hydrogeniiclostridium</taxon>
    </lineage>
</organism>
<gene>
    <name evidence="6" type="primary">rsmG</name>
    <name evidence="7" type="ORF">DPQ25_10475</name>
</gene>
<comment type="subcellular location">
    <subcellularLocation>
        <location evidence="6">Cytoplasm</location>
    </subcellularLocation>
</comment>